<dbReference type="GO" id="GO:0032259">
    <property type="term" value="P:methylation"/>
    <property type="evidence" value="ECO:0007669"/>
    <property type="project" value="UniProtKB-KW"/>
</dbReference>
<evidence type="ECO:0000256" key="1">
    <source>
        <dbReference type="ARBA" id="ARBA00001450"/>
    </source>
</evidence>
<evidence type="ECO:0000256" key="13">
    <source>
        <dbReference type="ARBA" id="ARBA00023656"/>
    </source>
</evidence>
<evidence type="ECO:0000256" key="6">
    <source>
        <dbReference type="ARBA" id="ARBA00022679"/>
    </source>
</evidence>
<gene>
    <name evidence="15" type="ORF">CgunFtcFv8_013717</name>
</gene>
<keyword evidence="16" id="KW-1185">Reference proteome</keyword>
<dbReference type="GO" id="GO:0005789">
    <property type="term" value="C:endoplasmic reticulum membrane"/>
    <property type="evidence" value="ECO:0007669"/>
    <property type="project" value="UniProtKB-SubCell"/>
</dbReference>
<dbReference type="GO" id="GO:0004671">
    <property type="term" value="F:protein C-terminal S-isoprenylcysteine carboxyl O-methyltransferase activity"/>
    <property type="evidence" value="ECO:0007669"/>
    <property type="project" value="UniProtKB-EC"/>
</dbReference>
<evidence type="ECO:0000256" key="8">
    <source>
        <dbReference type="ARBA" id="ARBA00022692"/>
    </source>
</evidence>
<keyword evidence="11 14" id="KW-0472">Membrane</keyword>
<dbReference type="EMBL" id="JAURVH010001518">
    <property type="protein sequence ID" value="KAK5928669.1"/>
    <property type="molecule type" value="Genomic_DNA"/>
</dbReference>
<feature type="transmembrane region" description="Helical" evidence="14">
    <location>
        <begin position="74"/>
        <end position="91"/>
    </location>
</feature>
<dbReference type="InterPro" id="IPR007269">
    <property type="entry name" value="ICMT_MeTrfase"/>
</dbReference>
<reference evidence="15 16" key="1">
    <citation type="journal article" date="2023" name="Mol. Biol. Evol.">
        <title>Genomics of Secondarily Temperate Adaptation in the Only Non-Antarctic Icefish.</title>
        <authorList>
            <person name="Rivera-Colon A.G."/>
            <person name="Rayamajhi N."/>
            <person name="Minhas B.F."/>
            <person name="Madrigal G."/>
            <person name="Bilyk K.T."/>
            <person name="Yoon V."/>
            <person name="Hune M."/>
            <person name="Gregory S."/>
            <person name="Cheng C.H.C."/>
            <person name="Catchen J.M."/>
        </authorList>
    </citation>
    <scope>NUCLEOTIDE SEQUENCE [LARGE SCALE GENOMIC DNA]</scope>
    <source>
        <tissue evidence="15">White muscle</tissue>
    </source>
</reference>
<dbReference type="PANTHER" id="PTHR12714">
    <property type="entry name" value="PROTEIN-S ISOPRENYLCYSTEINE O-METHYLTRANSFERASE"/>
    <property type="match status" value="1"/>
</dbReference>
<evidence type="ECO:0000313" key="16">
    <source>
        <dbReference type="Proteomes" id="UP001331515"/>
    </source>
</evidence>
<sequence length="291" mass="32947">MAGRKLVLEGRVSIKAFLLGLSVLVIPLIRTCYGHVDWVFDYLTETPGKIVICIHVAVINGLLLVAYRGPLYKVAVRACFLGVIFGCGLMISCSETTWTHFGWYLCSLSFFHYSEYLVTAIINPHSLTLDSFLLNHSVEYSLAAVSSWVEFTVEKLTFPELKQLNWLSVVGLLLVLCGEALRKAAMLTAGSNFNHIVQNEKAQSHVLVTGGVYAYFRHPSYVGWFYWSTGTQVMLCNPVCILGYTIASWRFFRERIEEEELSLIHFFTEDYVEYKKRVPTGLPFISGIRVN</sequence>
<keyword evidence="5 14" id="KW-0489">Methyltransferase</keyword>
<keyword evidence="9 14" id="KW-0256">Endoplasmic reticulum</keyword>
<evidence type="ECO:0000256" key="12">
    <source>
        <dbReference type="ARBA" id="ARBA00023572"/>
    </source>
</evidence>
<feature type="transmembrane region" description="Helical" evidence="14">
    <location>
        <begin position="49"/>
        <end position="67"/>
    </location>
</feature>
<evidence type="ECO:0000256" key="3">
    <source>
        <dbReference type="ARBA" id="ARBA00009140"/>
    </source>
</evidence>
<dbReference type="FunFam" id="1.20.120.1630:FF:000007">
    <property type="entry name" value="Protein-S-isoprenylcysteine O-methyltransferase"/>
    <property type="match status" value="1"/>
</dbReference>
<evidence type="ECO:0000256" key="10">
    <source>
        <dbReference type="ARBA" id="ARBA00022989"/>
    </source>
</evidence>
<comment type="caution">
    <text evidence="15">The sequence shown here is derived from an EMBL/GenBank/DDBJ whole genome shotgun (WGS) entry which is preliminary data.</text>
</comment>
<evidence type="ECO:0000256" key="5">
    <source>
        <dbReference type="ARBA" id="ARBA00022603"/>
    </source>
</evidence>
<dbReference type="AlphaFoldDB" id="A0AAN8HU08"/>
<feature type="transmembrane region" description="Helical" evidence="14">
    <location>
        <begin position="12"/>
        <end position="29"/>
    </location>
</feature>
<organism evidence="15 16">
    <name type="scientific">Champsocephalus gunnari</name>
    <name type="common">Mackerel icefish</name>
    <dbReference type="NCBI Taxonomy" id="52237"/>
    <lineage>
        <taxon>Eukaryota</taxon>
        <taxon>Metazoa</taxon>
        <taxon>Chordata</taxon>
        <taxon>Craniata</taxon>
        <taxon>Vertebrata</taxon>
        <taxon>Euteleostomi</taxon>
        <taxon>Actinopterygii</taxon>
        <taxon>Neopterygii</taxon>
        <taxon>Teleostei</taxon>
        <taxon>Neoteleostei</taxon>
        <taxon>Acanthomorphata</taxon>
        <taxon>Eupercaria</taxon>
        <taxon>Perciformes</taxon>
        <taxon>Notothenioidei</taxon>
        <taxon>Channichthyidae</taxon>
        <taxon>Champsocephalus</taxon>
    </lineage>
</organism>
<evidence type="ECO:0000256" key="7">
    <source>
        <dbReference type="ARBA" id="ARBA00022691"/>
    </source>
</evidence>
<dbReference type="Proteomes" id="UP001331515">
    <property type="component" value="Unassembled WGS sequence"/>
</dbReference>
<protein>
    <recommendedName>
        <fullName evidence="13 14">Protein-S-isoprenylcysteine O-methyltransferase</fullName>
        <ecNumber evidence="4 14">2.1.1.100</ecNumber>
    </recommendedName>
</protein>
<accession>A0AAN8HU08</accession>
<evidence type="ECO:0000256" key="11">
    <source>
        <dbReference type="ARBA" id="ARBA00023136"/>
    </source>
</evidence>
<dbReference type="PANTHER" id="PTHR12714:SF9">
    <property type="entry name" value="PROTEIN-S-ISOPRENYLCYSTEINE O-METHYLTRANSFERASE"/>
    <property type="match status" value="1"/>
</dbReference>
<name>A0AAN8HU08_CHAGU</name>
<comment type="subcellular location">
    <subcellularLocation>
        <location evidence="2 14">Endoplasmic reticulum membrane</location>
        <topology evidence="2 14">Multi-pass membrane protein</topology>
    </subcellularLocation>
</comment>
<comment type="function">
    <text evidence="12">Catalyzes the post-translational methylation of isoprenylated C-terminal cysteine residues.</text>
</comment>
<proteinExistence type="inferred from homology"/>
<dbReference type="EC" id="2.1.1.100" evidence="4 14"/>
<dbReference type="PROSITE" id="PS51564">
    <property type="entry name" value="SAM_ICMT"/>
    <property type="match status" value="1"/>
</dbReference>
<keyword evidence="10 14" id="KW-1133">Transmembrane helix</keyword>
<dbReference type="InterPro" id="IPR025770">
    <property type="entry name" value="PPMT_MeTrfase"/>
</dbReference>
<evidence type="ECO:0000256" key="14">
    <source>
        <dbReference type="RuleBase" id="RU362022"/>
    </source>
</evidence>
<evidence type="ECO:0000256" key="4">
    <source>
        <dbReference type="ARBA" id="ARBA00012151"/>
    </source>
</evidence>
<evidence type="ECO:0000256" key="9">
    <source>
        <dbReference type="ARBA" id="ARBA00022824"/>
    </source>
</evidence>
<comment type="catalytic activity">
    <reaction evidence="1 14">
        <text>[protein]-C-terminal S-[(2E,6E)-farnesyl]-L-cysteine + S-adenosyl-L-methionine = [protein]-C-terminal S-[(2E,6E)-farnesyl]-L-cysteine methyl ester + S-adenosyl-L-homocysteine</text>
        <dbReference type="Rhea" id="RHEA:21672"/>
        <dbReference type="Rhea" id="RHEA-COMP:12125"/>
        <dbReference type="Rhea" id="RHEA-COMP:12126"/>
        <dbReference type="ChEBI" id="CHEBI:57856"/>
        <dbReference type="ChEBI" id="CHEBI:59789"/>
        <dbReference type="ChEBI" id="CHEBI:90510"/>
        <dbReference type="ChEBI" id="CHEBI:90511"/>
        <dbReference type="EC" id="2.1.1.100"/>
    </reaction>
</comment>
<evidence type="ECO:0000313" key="15">
    <source>
        <dbReference type="EMBL" id="KAK5928669.1"/>
    </source>
</evidence>
<keyword evidence="8 14" id="KW-0812">Transmembrane</keyword>
<evidence type="ECO:0000256" key="2">
    <source>
        <dbReference type="ARBA" id="ARBA00004477"/>
    </source>
</evidence>
<keyword evidence="7 14" id="KW-0949">S-adenosyl-L-methionine</keyword>
<dbReference type="Gene3D" id="1.20.120.1630">
    <property type="match status" value="1"/>
</dbReference>
<feature type="transmembrane region" description="Helical" evidence="14">
    <location>
        <begin position="224"/>
        <end position="247"/>
    </location>
</feature>
<keyword evidence="6" id="KW-0808">Transferase</keyword>
<comment type="similarity">
    <text evidence="3 14">Belongs to the class VI-like SAM-binding methyltransferase superfamily. Isoprenylcysteine carboxyl methyltransferase family.</text>
</comment>
<dbReference type="Pfam" id="PF04140">
    <property type="entry name" value="ICMT"/>
    <property type="match status" value="1"/>
</dbReference>